<accession>A0A2C9GRI5</accession>
<organism evidence="2 3">
    <name type="scientific">Anopheles arabiensis</name>
    <name type="common">Mosquito</name>
    <dbReference type="NCBI Taxonomy" id="7173"/>
    <lineage>
        <taxon>Eukaryota</taxon>
        <taxon>Metazoa</taxon>
        <taxon>Ecdysozoa</taxon>
        <taxon>Arthropoda</taxon>
        <taxon>Hexapoda</taxon>
        <taxon>Insecta</taxon>
        <taxon>Pterygota</taxon>
        <taxon>Neoptera</taxon>
        <taxon>Endopterygota</taxon>
        <taxon>Diptera</taxon>
        <taxon>Nematocera</taxon>
        <taxon>Culicoidea</taxon>
        <taxon>Culicidae</taxon>
        <taxon>Anophelinae</taxon>
        <taxon>Anopheles</taxon>
    </lineage>
</organism>
<sequence length="90" mass="9967">MSVPDTIAHHKPPPPSAKQTHPLSLISSCKTNRENHRPKTDRTNNNNTLTDTGNRCAASCARVYSAKLKGYYKLHLANSIPVCFWGCVSF</sequence>
<dbReference type="AlphaFoldDB" id="A0A2C9GRI5"/>
<keyword evidence="3" id="KW-1185">Reference proteome</keyword>
<feature type="region of interest" description="Disordered" evidence="1">
    <location>
        <begin position="29"/>
        <end position="48"/>
    </location>
</feature>
<evidence type="ECO:0000256" key="1">
    <source>
        <dbReference type="SAM" id="MobiDB-lite"/>
    </source>
</evidence>
<protein>
    <submittedName>
        <fullName evidence="2">Uncharacterized protein</fullName>
    </submittedName>
</protein>
<feature type="region of interest" description="Disordered" evidence="1">
    <location>
        <begin position="1"/>
        <end position="23"/>
    </location>
</feature>
<dbReference type="EMBL" id="APCN01005845">
    <property type="status" value="NOT_ANNOTATED_CDS"/>
    <property type="molecule type" value="Genomic_DNA"/>
</dbReference>
<reference evidence="2" key="1">
    <citation type="submission" date="2022-08" db="UniProtKB">
        <authorList>
            <consortium name="EnsemblMetazoa"/>
        </authorList>
    </citation>
    <scope>IDENTIFICATION</scope>
    <source>
        <strain evidence="2">Dongola</strain>
    </source>
</reference>
<evidence type="ECO:0000313" key="2">
    <source>
        <dbReference type="EnsemblMetazoa" id="AARA017279-PA"/>
    </source>
</evidence>
<dbReference type="VEuPathDB" id="VectorBase:AARA017279"/>
<evidence type="ECO:0000313" key="3">
    <source>
        <dbReference type="Proteomes" id="UP000075840"/>
    </source>
</evidence>
<dbReference type="EnsemblMetazoa" id="AARA017279-RA">
    <property type="protein sequence ID" value="AARA017279-PA"/>
    <property type="gene ID" value="AARA017279"/>
</dbReference>
<name>A0A2C9GRI5_ANOAR</name>
<feature type="compositionally biased region" description="Basic and acidic residues" evidence="1">
    <location>
        <begin position="31"/>
        <end position="42"/>
    </location>
</feature>
<dbReference type="Proteomes" id="UP000075840">
    <property type="component" value="Unassembled WGS sequence"/>
</dbReference>
<proteinExistence type="predicted"/>